<keyword evidence="1" id="KW-0732">Signal</keyword>
<comment type="caution">
    <text evidence="2">The sequence shown here is derived from an EMBL/GenBank/DDBJ whole genome shotgun (WGS) entry which is preliminary data.</text>
</comment>
<dbReference type="EMBL" id="JARXHW010000040">
    <property type="protein sequence ID" value="MDQ8208784.1"/>
    <property type="molecule type" value="Genomic_DNA"/>
</dbReference>
<dbReference type="RefSeq" id="WP_308951468.1">
    <property type="nucleotide sequence ID" value="NZ_JARXHW010000040.1"/>
</dbReference>
<evidence type="ECO:0000313" key="3">
    <source>
        <dbReference type="Proteomes" id="UP001225316"/>
    </source>
</evidence>
<evidence type="ECO:0000313" key="2">
    <source>
        <dbReference type="EMBL" id="MDQ8208784.1"/>
    </source>
</evidence>
<protein>
    <submittedName>
        <fullName evidence="2">Uncharacterized protein</fullName>
    </submittedName>
</protein>
<keyword evidence="3" id="KW-1185">Reference proteome</keyword>
<name>A0ABU1AX98_9BACT</name>
<gene>
    <name evidence="2" type="ORF">QEH52_14755</name>
</gene>
<proteinExistence type="predicted"/>
<evidence type="ECO:0000256" key="1">
    <source>
        <dbReference type="SAM" id="SignalP"/>
    </source>
</evidence>
<accession>A0ABU1AX98</accession>
<sequence>MAVKILLLFLSFHVSCSLWANVEVALTPSDESTADKSIVTLTAKNSFSQPVDSAKVWVFALDEAGAVVGQKSAWIISKKHSASGDTSSLAGLDAGETAEITMSIDTERRATSTKVTFTKIVLADGSLVNPHKQVVPYEK</sequence>
<feature type="chain" id="PRO_5047454151" evidence="1">
    <location>
        <begin position="21"/>
        <end position="139"/>
    </location>
</feature>
<feature type="signal peptide" evidence="1">
    <location>
        <begin position="1"/>
        <end position="20"/>
    </location>
</feature>
<dbReference type="Proteomes" id="UP001225316">
    <property type="component" value="Unassembled WGS sequence"/>
</dbReference>
<reference evidence="2 3" key="1">
    <citation type="submission" date="2023-04" db="EMBL/GenBank/DDBJ databases">
        <title>A novel bacteria isolated from coastal sediment.</title>
        <authorList>
            <person name="Liu X.-J."/>
            <person name="Du Z.-J."/>
        </authorList>
    </citation>
    <scope>NUCLEOTIDE SEQUENCE [LARGE SCALE GENOMIC DNA]</scope>
    <source>
        <strain evidence="2 3">SDUM461003</strain>
    </source>
</reference>
<organism evidence="2 3">
    <name type="scientific">Thalassobacterium maritimum</name>
    <dbReference type="NCBI Taxonomy" id="3041265"/>
    <lineage>
        <taxon>Bacteria</taxon>
        <taxon>Pseudomonadati</taxon>
        <taxon>Verrucomicrobiota</taxon>
        <taxon>Opitutia</taxon>
        <taxon>Puniceicoccales</taxon>
        <taxon>Coraliomargaritaceae</taxon>
        <taxon>Thalassobacterium</taxon>
    </lineage>
</organism>